<feature type="region of interest" description="Disordered" evidence="1">
    <location>
        <begin position="36"/>
        <end position="56"/>
    </location>
</feature>
<evidence type="ECO:0000313" key="3">
    <source>
        <dbReference type="Proteomes" id="UP001362899"/>
    </source>
</evidence>
<comment type="caution">
    <text evidence="2">The sequence shown here is derived from an EMBL/GenBank/DDBJ whole genome shotgun (WGS) entry which is preliminary data.</text>
</comment>
<reference evidence="2 3" key="1">
    <citation type="journal article" date="2023" name="Elife">
        <title>Identification of key yeast species and microbe-microbe interactions impacting larval growth of Drosophila in the wild.</title>
        <authorList>
            <person name="Mure A."/>
            <person name="Sugiura Y."/>
            <person name="Maeda R."/>
            <person name="Honda K."/>
            <person name="Sakurai N."/>
            <person name="Takahashi Y."/>
            <person name="Watada M."/>
            <person name="Katoh T."/>
            <person name="Gotoh A."/>
            <person name="Gotoh Y."/>
            <person name="Taniguchi I."/>
            <person name="Nakamura K."/>
            <person name="Hayashi T."/>
            <person name="Katayama T."/>
            <person name="Uemura T."/>
            <person name="Hattori Y."/>
        </authorList>
    </citation>
    <scope>NUCLEOTIDE SEQUENCE [LARGE SCALE GENOMIC DNA]</scope>
    <source>
        <strain evidence="2 3">SB-73</strain>
    </source>
</reference>
<sequence length="112" mass="12798">MDMPHAVLADISYKHNSPNRLQNHLYSKENIGYQGTKRTAASPFGGPVHRSHNASQKRILRIKENDSEQQKCIEALWDEACTNCSEIDVQRIQCNRLKKTIQFANLERSFGA</sequence>
<protein>
    <submittedName>
        <fullName evidence="2">Uncharacterized protein</fullName>
    </submittedName>
</protein>
<evidence type="ECO:0000256" key="1">
    <source>
        <dbReference type="SAM" id="MobiDB-lite"/>
    </source>
</evidence>
<name>A0AAV5RMM2_STABA</name>
<organism evidence="2 3">
    <name type="scientific">Starmerella bacillaris</name>
    <name type="common">Yeast</name>
    <name type="synonym">Candida zemplinina</name>
    <dbReference type="NCBI Taxonomy" id="1247836"/>
    <lineage>
        <taxon>Eukaryota</taxon>
        <taxon>Fungi</taxon>
        <taxon>Dikarya</taxon>
        <taxon>Ascomycota</taxon>
        <taxon>Saccharomycotina</taxon>
        <taxon>Dipodascomycetes</taxon>
        <taxon>Dipodascales</taxon>
        <taxon>Trichomonascaceae</taxon>
        <taxon>Starmerella</taxon>
    </lineage>
</organism>
<dbReference type="EMBL" id="BTGC01000008">
    <property type="protein sequence ID" value="GMM52377.1"/>
    <property type="molecule type" value="Genomic_DNA"/>
</dbReference>
<evidence type="ECO:0000313" key="2">
    <source>
        <dbReference type="EMBL" id="GMM52377.1"/>
    </source>
</evidence>
<dbReference type="AlphaFoldDB" id="A0AAV5RMM2"/>
<dbReference type="Proteomes" id="UP001362899">
    <property type="component" value="Unassembled WGS sequence"/>
</dbReference>
<gene>
    <name evidence="2" type="ORF">DASB73_033400</name>
</gene>
<keyword evidence="3" id="KW-1185">Reference proteome</keyword>
<proteinExistence type="predicted"/>
<accession>A0AAV5RMM2</accession>